<comment type="subcellular location">
    <subcellularLocation>
        <location evidence="1">Secreted</location>
    </subcellularLocation>
</comment>
<dbReference type="PANTHER" id="PTHR47763:SF1">
    <property type="entry name" value="DUF659 DOMAIN-CONTAINING PROTEIN"/>
    <property type="match status" value="1"/>
</dbReference>
<dbReference type="PROSITE" id="PS50234">
    <property type="entry name" value="VWFA"/>
    <property type="match status" value="1"/>
</dbReference>
<dbReference type="CDD" id="cd00198">
    <property type="entry name" value="vWFA"/>
    <property type="match status" value="1"/>
</dbReference>
<accession>A0ABQ6G7B7</accession>
<keyword evidence="2" id="KW-0964">Secreted</keyword>
<evidence type="ECO:0000259" key="4">
    <source>
        <dbReference type="PROSITE" id="PS50234"/>
    </source>
</evidence>
<dbReference type="InterPro" id="IPR002035">
    <property type="entry name" value="VWF_A"/>
</dbReference>
<dbReference type="InterPro" id="IPR052969">
    <property type="entry name" value="Thr-specific_kinase-like"/>
</dbReference>
<sequence>MGVNPSAMPMLYRVYKEVQGGHMYEDINQVDLAFVMDTTGSMGPLIKAARERMIEMLRRVAAAADIHLQLGIVEYRDHEPQAKMLTSVYPFTTDLEQAQQVLMSLSADEGGDAPEAVLDGILAACHKLSWRRHAVRLLVLVGDAPPHGVGAGGDFFAGGCPCGETIASVTRQAEETSLTIHALGLTSSVDESFSEISALTGGQFFAAGQADKAIVHIEELLQKQFAELELDRQVLAQYRAQPELDSETLAQHLDVSRHVAANALVRLLSRDLIEVPVRQA</sequence>
<evidence type="ECO:0000256" key="2">
    <source>
        <dbReference type="ARBA" id="ARBA00022525"/>
    </source>
</evidence>
<evidence type="ECO:0000256" key="1">
    <source>
        <dbReference type="ARBA" id="ARBA00004613"/>
    </source>
</evidence>
<dbReference type="InterPro" id="IPR036465">
    <property type="entry name" value="vWFA_dom_sf"/>
</dbReference>
<dbReference type="InterPro" id="IPR056861">
    <property type="entry name" value="HMCN1-like_VWA"/>
</dbReference>
<dbReference type="PANTHER" id="PTHR47763">
    <property type="entry name" value="ALPHA-PROTEIN KINASE VWKA"/>
    <property type="match status" value="1"/>
</dbReference>
<dbReference type="Gene3D" id="3.40.50.410">
    <property type="entry name" value="von Willebrand factor, type A domain"/>
    <property type="match status" value="1"/>
</dbReference>
<keyword evidence="3" id="KW-0732">Signal</keyword>
<dbReference type="EMBL" id="BSRI01000002">
    <property type="protein sequence ID" value="GLV60992.1"/>
    <property type="molecule type" value="Genomic_DNA"/>
</dbReference>
<evidence type="ECO:0000313" key="5">
    <source>
        <dbReference type="EMBL" id="GLV60992.1"/>
    </source>
</evidence>
<protein>
    <recommendedName>
        <fullName evidence="4">VWFA domain-containing protein</fullName>
    </recommendedName>
</protein>
<proteinExistence type="predicted"/>
<dbReference type="SMART" id="SM00327">
    <property type="entry name" value="VWA"/>
    <property type="match status" value="1"/>
</dbReference>
<evidence type="ECO:0000313" key="6">
    <source>
        <dbReference type="Proteomes" id="UP001344906"/>
    </source>
</evidence>
<dbReference type="SUPFAM" id="SSF53300">
    <property type="entry name" value="vWA-like"/>
    <property type="match status" value="1"/>
</dbReference>
<organism evidence="5 6">
    <name type="scientific">Dictyobacter halimunensis</name>
    <dbReference type="NCBI Taxonomy" id="3026934"/>
    <lineage>
        <taxon>Bacteria</taxon>
        <taxon>Bacillati</taxon>
        <taxon>Chloroflexota</taxon>
        <taxon>Ktedonobacteria</taxon>
        <taxon>Ktedonobacterales</taxon>
        <taxon>Dictyobacteraceae</taxon>
        <taxon>Dictyobacter</taxon>
    </lineage>
</organism>
<keyword evidence="6" id="KW-1185">Reference proteome</keyword>
<feature type="domain" description="VWFA" evidence="4">
    <location>
        <begin position="31"/>
        <end position="224"/>
    </location>
</feature>
<reference evidence="5 6" key="1">
    <citation type="submission" date="2023-02" db="EMBL/GenBank/DDBJ databases">
        <title>Dictyobacter halimunensis sp. nov., a new member of the class Ktedonobacteria from forest soil in a geothermal area.</title>
        <authorList>
            <person name="Rachmania M.K."/>
            <person name="Ningsih F."/>
            <person name="Sakai Y."/>
            <person name="Yabe S."/>
            <person name="Yokota A."/>
            <person name="Sjamsuridzal W."/>
        </authorList>
    </citation>
    <scope>NUCLEOTIDE SEQUENCE [LARGE SCALE GENOMIC DNA]</scope>
    <source>
        <strain evidence="5 6">S3.2.2.5</strain>
    </source>
</reference>
<comment type="caution">
    <text evidence="5">The sequence shown here is derived from an EMBL/GenBank/DDBJ whole genome shotgun (WGS) entry which is preliminary data.</text>
</comment>
<name>A0ABQ6G7B7_9CHLR</name>
<gene>
    <name evidence="5" type="ORF">KDH_78100</name>
</gene>
<dbReference type="Proteomes" id="UP001344906">
    <property type="component" value="Unassembled WGS sequence"/>
</dbReference>
<evidence type="ECO:0000256" key="3">
    <source>
        <dbReference type="ARBA" id="ARBA00022729"/>
    </source>
</evidence>
<dbReference type="Pfam" id="PF25106">
    <property type="entry name" value="VWA_4"/>
    <property type="match status" value="1"/>
</dbReference>